<accession>A0A5A7N8T9</accession>
<organism evidence="3 4">
    <name type="scientific">Iodidimonas nitroreducens</name>
    <dbReference type="NCBI Taxonomy" id="1236968"/>
    <lineage>
        <taxon>Bacteria</taxon>
        <taxon>Pseudomonadati</taxon>
        <taxon>Pseudomonadota</taxon>
        <taxon>Alphaproteobacteria</taxon>
        <taxon>Iodidimonadales</taxon>
        <taxon>Iodidimonadaceae</taxon>
        <taxon>Iodidimonas</taxon>
    </lineage>
</organism>
<dbReference type="EMBL" id="BKCN01000004">
    <property type="protein sequence ID" value="GER03479.1"/>
    <property type="molecule type" value="Genomic_DNA"/>
</dbReference>
<evidence type="ECO:0000259" key="1">
    <source>
        <dbReference type="Pfam" id="PF04685"/>
    </source>
</evidence>
<dbReference type="InterPro" id="IPR024462">
    <property type="entry name" value="GH116_N"/>
</dbReference>
<evidence type="ECO:0000313" key="3">
    <source>
        <dbReference type="EMBL" id="GER03479.1"/>
    </source>
</evidence>
<dbReference type="Pfam" id="PF12215">
    <property type="entry name" value="Glyco_hydr_116N"/>
    <property type="match status" value="1"/>
</dbReference>
<dbReference type="PANTHER" id="PTHR12654">
    <property type="entry name" value="BILE ACID BETA-GLUCOSIDASE-RELATED"/>
    <property type="match status" value="1"/>
</dbReference>
<dbReference type="Proteomes" id="UP000324996">
    <property type="component" value="Unassembled WGS sequence"/>
</dbReference>
<name>A0A5A7N8T9_9PROT</name>
<dbReference type="AlphaFoldDB" id="A0A5A7N8T9"/>
<dbReference type="Pfam" id="PF04685">
    <property type="entry name" value="DUF608"/>
    <property type="match status" value="1"/>
</dbReference>
<reference evidence="3 4" key="1">
    <citation type="submission" date="2019-09" db="EMBL/GenBank/DDBJ databases">
        <title>NBRP : Genome information of microbial organism related human and environment.</title>
        <authorList>
            <person name="Hattori M."/>
            <person name="Oshima K."/>
            <person name="Inaba H."/>
            <person name="Suda W."/>
            <person name="Sakamoto M."/>
            <person name="Iino T."/>
            <person name="Kitahara M."/>
            <person name="Oshida Y."/>
            <person name="Iida T."/>
            <person name="Kudo T."/>
            <person name="Itoh T."/>
            <person name="Ohkuma M."/>
        </authorList>
    </citation>
    <scope>NUCLEOTIDE SEQUENCE [LARGE SCALE GENOMIC DNA]</scope>
    <source>
        <strain evidence="3 4">Q-1</strain>
    </source>
</reference>
<proteinExistence type="predicted"/>
<feature type="domain" description="Glycosyl-hydrolase family 116 N-terminal" evidence="2">
    <location>
        <begin position="7"/>
        <end position="290"/>
    </location>
</feature>
<feature type="domain" description="Glycosyl-hydrolase family 116 catalytic region" evidence="1">
    <location>
        <begin position="350"/>
        <end position="518"/>
    </location>
</feature>
<protein>
    <submittedName>
        <fullName evidence="3">Uncharacterized protein</fullName>
    </submittedName>
</protein>
<dbReference type="PANTHER" id="PTHR12654:SF0">
    <property type="entry name" value="NON-LYSOSOMAL GLUCOSYLCERAMIDASE"/>
    <property type="match status" value="1"/>
</dbReference>
<evidence type="ECO:0000313" key="4">
    <source>
        <dbReference type="Proteomes" id="UP000324996"/>
    </source>
</evidence>
<dbReference type="InterPro" id="IPR006775">
    <property type="entry name" value="GH116_catalytic"/>
</dbReference>
<sequence>MVQHFSEPACGFAIRSQQPGRAPIASALQPPPQRVGQLAAFHFADDQMPGDYAALFPKIWRSFILPDMGLRLSCEAFSPVVAGDLDSASLPLALFRWQIENISDAPRDVALLGHWANMLGRFQTHEDRRSGGNSAGRSNRAYDDGDHFGVLFESAALDDPIAPGHGQWALLTRCDPSLRLGRVVMFDGLGDGADLWNDFLTTGRIGPDDRQWLADCGFSTDETGLPTAAISAGCNLAPGAQCQIDMALVWDQPAMCYALGDRHWRAYSDQWGRAGKAAAAIGAYGLKHQVCWSSAIDDWHGQIEQTLGPAPHQAGFALNELYLLVDGATHHATADRIPDDETGDKGGGKHFGLLECPDYPYYNTLDLYGYAGPALAACFPGLDHRVIEDYAATVALDDPRMRKAMNSDARFRIKKSGFLPHDMGAPGEAPFRILNGYALADSTRWKDLNSQFVLAVWRVGLRADDDFLRAQFPAVAMAIDHLAVFDRDGDGLIEHEGFPDQTFDNLPCWGRAAIAGGCGLRPSAPVCGSLPLRGKRRERRIGRAFWKRDARPLNACYGPAAIIALIAMDYRDALFLEQLFGPFLARKYGLGDIVPVDHARTALMHLYQHNFIEAGDGIGPVLLSGLPVEDKTGDHGDPDVQRHEVITGIAMSFAAQCRTYG</sequence>
<comment type="caution">
    <text evidence="3">The sequence shown here is derived from an EMBL/GenBank/DDBJ whole genome shotgun (WGS) entry which is preliminary data.</text>
</comment>
<gene>
    <name evidence="3" type="ORF">JCM17846_11610</name>
</gene>
<dbReference type="InterPro" id="IPR052566">
    <property type="entry name" value="Non-lysos_glucosylceramidase"/>
</dbReference>
<keyword evidence="4" id="KW-1185">Reference proteome</keyword>
<dbReference type="GO" id="GO:0008422">
    <property type="term" value="F:beta-glucosidase activity"/>
    <property type="evidence" value="ECO:0007669"/>
    <property type="project" value="TreeGrafter"/>
</dbReference>
<evidence type="ECO:0000259" key="2">
    <source>
        <dbReference type="Pfam" id="PF12215"/>
    </source>
</evidence>